<feature type="domain" description="NADP-dependent oxidoreductase" evidence="2">
    <location>
        <begin position="5"/>
        <end position="73"/>
    </location>
</feature>
<organism evidence="3 4">
    <name type="scientific">Nostoc flagelliforme CCNUN1</name>
    <dbReference type="NCBI Taxonomy" id="2038116"/>
    <lineage>
        <taxon>Bacteria</taxon>
        <taxon>Bacillati</taxon>
        <taxon>Cyanobacteriota</taxon>
        <taxon>Cyanophyceae</taxon>
        <taxon>Nostocales</taxon>
        <taxon>Nostocaceae</taxon>
        <taxon>Nostoc</taxon>
    </lineage>
</organism>
<evidence type="ECO:0000313" key="3">
    <source>
        <dbReference type="EMBL" id="AUB35056.1"/>
    </source>
</evidence>
<dbReference type="KEGG" id="nfl:COO91_00910"/>
<sequence length="103" mass="11440">MFTDRNWRVLDTLRTVAEEVDRPLAQVALAWVLAQSGITSPIVGASKLDQLHDNLASLDIRLTPEQIRTLDESSALDPAFPYSIFTSEVNRSIFGGAIVQGWR</sequence>
<dbReference type="InterPro" id="IPR036812">
    <property type="entry name" value="NAD(P)_OxRdtase_dom_sf"/>
</dbReference>
<gene>
    <name evidence="3" type="ORF">COO91_00910</name>
</gene>
<dbReference type="EMBL" id="CP024785">
    <property type="protein sequence ID" value="AUB35056.1"/>
    <property type="molecule type" value="Genomic_DNA"/>
</dbReference>
<dbReference type="InterPro" id="IPR023210">
    <property type="entry name" value="NADP_OxRdtase_dom"/>
</dbReference>
<dbReference type="GO" id="GO:0016491">
    <property type="term" value="F:oxidoreductase activity"/>
    <property type="evidence" value="ECO:0007669"/>
    <property type="project" value="UniProtKB-KW"/>
</dbReference>
<protein>
    <submittedName>
        <fullName evidence="3">Putative oxidoreductase</fullName>
    </submittedName>
</protein>
<name>A0A2K8SHW9_9NOSO</name>
<dbReference type="Proteomes" id="UP000232003">
    <property type="component" value="Chromosome"/>
</dbReference>
<evidence type="ECO:0000259" key="2">
    <source>
        <dbReference type="Pfam" id="PF00248"/>
    </source>
</evidence>
<evidence type="ECO:0000313" key="4">
    <source>
        <dbReference type="Proteomes" id="UP000232003"/>
    </source>
</evidence>
<dbReference type="Gene3D" id="3.20.20.100">
    <property type="entry name" value="NADP-dependent oxidoreductase domain"/>
    <property type="match status" value="1"/>
</dbReference>
<dbReference type="AlphaFoldDB" id="A0A2K8SHW9"/>
<proteinExistence type="predicted"/>
<keyword evidence="1" id="KW-0560">Oxidoreductase</keyword>
<dbReference type="SUPFAM" id="SSF51430">
    <property type="entry name" value="NAD(P)-linked oxidoreductase"/>
    <property type="match status" value="1"/>
</dbReference>
<dbReference type="PANTHER" id="PTHR43364:SF4">
    <property type="entry name" value="NAD(P)-LINKED OXIDOREDUCTASE SUPERFAMILY PROTEIN"/>
    <property type="match status" value="1"/>
</dbReference>
<dbReference type="PANTHER" id="PTHR43364">
    <property type="entry name" value="NADH-SPECIFIC METHYLGLYOXAL REDUCTASE-RELATED"/>
    <property type="match status" value="1"/>
</dbReference>
<dbReference type="Pfam" id="PF00248">
    <property type="entry name" value="Aldo_ket_red"/>
    <property type="match status" value="1"/>
</dbReference>
<reference evidence="3 4" key="1">
    <citation type="submission" date="2017-11" db="EMBL/GenBank/DDBJ databases">
        <title>Complete genome of a free-living desiccation-tolerant cyanobacterium and its photosynthetic adaptation to extreme terrestrial habitat.</title>
        <authorList>
            <person name="Shang J."/>
        </authorList>
    </citation>
    <scope>NUCLEOTIDE SEQUENCE [LARGE SCALE GENOMIC DNA]</scope>
    <source>
        <strain evidence="3 4">CCNUN1</strain>
    </source>
</reference>
<dbReference type="InterPro" id="IPR050523">
    <property type="entry name" value="AKR_Detox_Biosynth"/>
</dbReference>
<keyword evidence="4" id="KW-1185">Reference proteome</keyword>
<accession>A0A2K8SHW9</accession>
<evidence type="ECO:0000256" key="1">
    <source>
        <dbReference type="ARBA" id="ARBA00023002"/>
    </source>
</evidence>